<protein>
    <submittedName>
        <fullName evidence="1">Uncharacterized protein</fullName>
    </submittedName>
</protein>
<comment type="caution">
    <text evidence="1">The sequence shown here is derived from an EMBL/GenBank/DDBJ whole genome shotgun (WGS) entry which is preliminary data.</text>
</comment>
<accession>A0A243RQS4</accession>
<name>A0A243RQS4_9ACTN</name>
<dbReference type="Proteomes" id="UP000194761">
    <property type="component" value="Unassembled WGS sequence"/>
</dbReference>
<gene>
    <name evidence="1" type="ORF">CA984_11405</name>
</gene>
<dbReference type="EMBL" id="NGFP01000039">
    <property type="protein sequence ID" value="OUC97360.1"/>
    <property type="molecule type" value="Genomic_DNA"/>
</dbReference>
<evidence type="ECO:0000313" key="1">
    <source>
        <dbReference type="EMBL" id="OUC97360.1"/>
    </source>
</evidence>
<sequence length="61" mass="7033">MYRRVRLVSVWRRPKLVAQGDPDRWRAVAAIAERLRALPRGAVVWAADETHVHLLPHIRSG</sequence>
<dbReference type="AlphaFoldDB" id="A0A243RQS4"/>
<evidence type="ECO:0000313" key="2">
    <source>
        <dbReference type="Proteomes" id="UP000194761"/>
    </source>
</evidence>
<keyword evidence="2" id="KW-1185">Reference proteome</keyword>
<proteinExistence type="predicted"/>
<organism evidence="1 2">
    <name type="scientific">Streptosporangium minutum</name>
    <dbReference type="NCBI Taxonomy" id="569862"/>
    <lineage>
        <taxon>Bacteria</taxon>
        <taxon>Bacillati</taxon>
        <taxon>Actinomycetota</taxon>
        <taxon>Actinomycetes</taxon>
        <taxon>Streptosporangiales</taxon>
        <taxon>Streptosporangiaceae</taxon>
        <taxon>Streptosporangium</taxon>
    </lineage>
</organism>
<reference evidence="1 2" key="1">
    <citation type="submission" date="2017-05" db="EMBL/GenBank/DDBJ databases">
        <title>Biotechnological potential of actinobacteria isolated from South African environments.</title>
        <authorList>
            <person name="Le Roes-Hill M."/>
            <person name="Prins A."/>
            <person name="Durrell K.A."/>
        </authorList>
    </citation>
    <scope>NUCLEOTIDE SEQUENCE [LARGE SCALE GENOMIC DNA]</scope>
    <source>
        <strain evidence="1">M26</strain>
    </source>
</reference>